<gene>
    <name evidence="1" type="ORF">K9V48_25345</name>
</gene>
<organism evidence="1 2">
    <name type="scientific">Metabacillus rhizolycopersici</name>
    <dbReference type="NCBI Taxonomy" id="2875709"/>
    <lineage>
        <taxon>Bacteria</taxon>
        <taxon>Bacillati</taxon>
        <taxon>Bacillota</taxon>
        <taxon>Bacilli</taxon>
        <taxon>Bacillales</taxon>
        <taxon>Bacillaceae</taxon>
        <taxon>Metabacillus</taxon>
    </lineage>
</organism>
<reference evidence="1" key="1">
    <citation type="submission" date="2024-05" db="EMBL/GenBank/DDBJ databases">
        <title>Metabacillus sp. nov., isolated from the rhizosphere soil of tomato plants.</title>
        <authorList>
            <person name="Ma R."/>
        </authorList>
    </citation>
    <scope>NUCLEOTIDE SEQUENCE</scope>
    <source>
        <strain evidence="1">DBTR6</strain>
    </source>
</reference>
<evidence type="ECO:0000313" key="2">
    <source>
        <dbReference type="Proteomes" id="UP001165287"/>
    </source>
</evidence>
<proteinExistence type="predicted"/>
<dbReference type="RefSeq" id="WP_224141880.1">
    <property type="nucleotide sequence ID" value="NZ_JAIQUM010000111.1"/>
</dbReference>
<comment type="caution">
    <text evidence="1">The sequence shown here is derived from an EMBL/GenBank/DDBJ whole genome shotgun (WGS) entry which is preliminary data.</text>
</comment>
<evidence type="ECO:0000313" key="1">
    <source>
        <dbReference type="EMBL" id="MBZ5753460.1"/>
    </source>
</evidence>
<sequence>MTYREMNNIQHLEKTTLPLKGSFFPFLVCIEHAKSVNIITMIGSKEKDHKKSEPLGTKGIRFCLGYPSYFIRLCRILYIVDRSTFLASEKAWQLHKNGGVYAI</sequence>
<accession>A0ABS7UZY4</accession>
<dbReference type="Proteomes" id="UP001165287">
    <property type="component" value="Unassembled WGS sequence"/>
</dbReference>
<protein>
    <submittedName>
        <fullName evidence="1">Uncharacterized protein</fullName>
    </submittedName>
</protein>
<dbReference type="EMBL" id="JAIQUM010000111">
    <property type="protein sequence ID" value="MBZ5753460.1"/>
    <property type="molecule type" value="Genomic_DNA"/>
</dbReference>
<keyword evidence="2" id="KW-1185">Reference proteome</keyword>
<name>A0ABS7UZY4_9BACI</name>